<dbReference type="AlphaFoldDB" id="M7BHI2"/>
<dbReference type="Proteomes" id="UP000031443">
    <property type="component" value="Unassembled WGS sequence"/>
</dbReference>
<accession>M7BHI2</accession>
<protein>
    <submittedName>
        <fullName evidence="1">Uncharacterized protein</fullName>
    </submittedName>
</protein>
<evidence type="ECO:0000313" key="2">
    <source>
        <dbReference type="Proteomes" id="UP000031443"/>
    </source>
</evidence>
<organism evidence="1 2">
    <name type="scientific">Chelonia mydas</name>
    <name type="common">Green sea-turtle</name>
    <name type="synonym">Chelonia agassizi</name>
    <dbReference type="NCBI Taxonomy" id="8469"/>
    <lineage>
        <taxon>Eukaryota</taxon>
        <taxon>Metazoa</taxon>
        <taxon>Chordata</taxon>
        <taxon>Craniata</taxon>
        <taxon>Vertebrata</taxon>
        <taxon>Euteleostomi</taxon>
        <taxon>Archelosauria</taxon>
        <taxon>Testudinata</taxon>
        <taxon>Testudines</taxon>
        <taxon>Cryptodira</taxon>
        <taxon>Durocryptodira</taxon>
        <taxon>Americhelydia</taxon>
        <taxon>Chelonioidea</taxon>
        <taxon>Cheloniidae</taxon>
        <taxon>Chelonia</taxon>
    </lineage>
</organism>
<name>M7BHI2_CHEMY</name>
<sequence length="179" mass="19467">MALTLFGLVYIGNLQRCNFLTRSVKNTPLSAASFSAVKRQCRQCTSAGSYGPHGDSSPLTAPCRPIQRHGCTKTGSCAAQHRALGQAGHCSPAAQSIAPRHDLAAAPSHYEMNSSLLRRAKLSSGPGENTSSFLHILLSRYGYSALANYMGRAHQPTIDWQIFHPYLQVKKEKRGQLDL</sequence>
<proteinExistence type="predicted"/>
<keyword evidence="2" id="KW-1185">Reference proteome</keyword>
<reference evidence="2" key="1">
    <citation type="journal article" date="2013" name="Nat. Genet.">
        <title>The draft genomes of soft-shell turtle and green sea turtle yield insights into the development and evolution of the turtle-specific body plan.</title>
        <authorList>
            <person name="Wang Z."/>
            <person name="Pascual-Anaya J."/>
            <person name="Zadissa A."/>
            <person name="Li W."/>
            <person name="Niimura Y."/>
            <person name="Huang Z."/>
            <person name="Li C."/>
            <person name="White S."/>
            <person name="Xiong Z."/>
            <person name="Fang D."/>
            <person name="Wang B."/>
            <person name="Ming Y."/>
            <person name="Chen Y."/>
            <person name="Zheng Y."/>
            <person name="Kuraku S."/>
            <person name="Pignatelli M."/>
            <person name="Herrero J."/>
            <person name="Beal K."/>
            <person name="Nozawa M."/>
            <person name="Li Q."/>
            <person name="Wang J."/>
            <person name="Zhang H."/>
            <person name="Yu L."/>
            <person name="Shigenobu S."/>
            <person name="Wang J."/>
            <person name="Liu J."/>
            <person name="Flicek P."/>
            <person name="Searle S."/>
            <person name="Wang J."/>
            <person name="Kuratani S."/>
            <person name="Yin Y."/>
            <person name="Aken B."/>
            <person name="Zhang G."/>
            <person name="Irie N."/>
        </authorList>
    </citation>
    <scope>NUCLEOTIDE SEQUENCE [LARGE SCALE GENOMIC DNA]</scope>
</reference>
<dbReference type="EMBL" id="KB529800">
    <property type="protein sequence ID" value="EMP35095.1"/>
    <property type="molecule type" value="Genomic_DNA"/>
</dbReference>
<gene>
    <name evidence="1" type="ORF">UY3_07749</name>
</gene>
<evidence type="ECO:0000313" key="1">
    <source>
        <dbReference type="EMBL" id="EMP35095.1"/>
    </source>
</evidence>